<dbReference type="InterPro" id="IPR050190">
    <property type="entry name" value="UPF0213_domain"/>
</dbReference>
<comment type="similarity">
    <text evidence="1">Belongs to the UPF0213 family.</text>
</comment>
<reference evidence="3" key="2">
    <citation type="journal article" date="2021" name="PeerJ">
        <title>Extensive microbial diversity within the chicken gut microbiome revealed by metagenomics and culture.</title>
        <authorList>
            <person name="Gilroy R."/>
            <person name="Ravi A."/>
            <person name="Getino M."/>
            <person name="Pursley I."/>
            <person name="Horton D.L."/>
            <person name="Alikhan N.F."/>
            <person name="Baker D."/>
            <person name="Gharbi K."/>
            <person name="Hall N."/>
            <person name="Watson M."/>
            <person name="Adriaenssens E.M."/>
            <person name="Foster-Nyarko E."/>
            <person name="Jarju S."/>
            <person name="Secka A."/>
            <person name="Antonio M."/>
            <person name="Oren A."/>
            <person name="Chaudhuri R.R."/>
            <person name="La Ragione R."/>
            <person name="Hildebrand F."/>
            <person name="Pallen M.J."/>
        </authorList>
    </citation>
    <scope>NUCLEOTIDE SEQUENCE</scope>
    <source>
        <strain evidence="3">B1-16210</strain>
    </source>
</reference>
<evidence type="ECO:0000313" key="4">
    <source>
        <dbReference type="Proteomes" id="UP000721442"/>
    </source>
</evidence>
<dbReference type="PANTHER" id="PTHR34477:SF5">
    <property type="entry name" value="BSL5627 PROTEIN"/>
    <property type="match status" value="1"/>
</dbReference>
<comment type="caution">
    <text evidence="3">The sequence shown here is derived from an EMBL/GenBank/DDBJ whole genome shotgun (WGS) entry which is preliminary data.</text>
</comment>
<dbReference type="InterPro" id="IPR000305">
    <property type="entry name" value="GIY-YIG_endonuc"/>
</dbReference>
<dbReference type="CDD" id="cd10448">
    <property type="entry name" value="GIY-YIG_unchar_3"/>
    <property type="match status" value="1"/>
</dbReference>
<dbReference type="Proteomes" id="UP000721442">
    <property type="component" value="Unassembled WGS sequence"/>
</dbReference>
<accession>A0A940DFU0</accession>
<gene>
    <name evidence="3" type="ORF">IAC77_04085</name>
</gene>
<dbReference type="Gene3D" id="3.40.1440.10">
    <property type="entry name" value="GIY-YIG endonuclease"/>
    <property type="match status" value="1"/>
</dbReference>
<proteinExistence type="inferred from homology"/>
<dbReference type="AlphaFoldDB" id="A0A940DFU0"/>
<organism evidence="3 4">
    <name type="scientific">Candidatus Enterousia excrementavium</name>
    <dbReference type="NCBI Taxonomy" id="2840789"/>
    <lineage>
        <taxon>Bacteria</taxon>
        <taxon>Pseudomonadati</taxon>
        <taxon>Pseudomonadota</taxon>
        <taxon>Alphaproteobacteria</taxon>
        <taxon>Candidatus Enterousia</taxon>
    </lineage>
</organism>
<dbReference type="PROSITE" id="PS50164">
    <property type="entry name" value="GIY_YIG"/>
    <property type="match status" value="1"/>
</dbReference>
<dbReference type="PANTHER" id="PTHR34477">
    <property type="entry name" value="UPF0213 PROTEIN YHBQ"/>
    <property type="match status" value="1"/>
</dbReference>
<evidence type="ECO:0000256" key="1">
    <source>
        <dbReference type="ARBA" id="ARBA00007435"/>
    </source>
</evidence>
<dbReference type="Pfam" id="PF01541">
    <property type="entry name" value="GIY-YIG"/>
    <property type="match status" value="1"/>
</dbReference>
<sequence length="102" mass="12246">MRKYEFFVYIMANCKNGTLYIGVTNDIRRRVYEHKNNVYPGCFTARYGCDKLVYCEDYQYINDALEREKRLKAGSRKRKIQLIESVNPDWIDLAEQDNFWLG</sequence>
<dbReference type="SUPFAM" id="SSF82771">
    <property type="entry name" value="GIY-YIG endonuclease"/>
    <property type="match status" value="1"/>
</dbReference>
<name>A0A940DFU0_9PROT</name>
<dbReference type="SMART" id="SM00465">
    <property type="entry name" value="GIYc"/>
    <property type="match status" value="1"/>
</dbReference>
<feature type="domain" description="GIY-YIG" evidence="2">
    <location>
        <begin position="4"/>
        <end position="81"/>
    </location>
</feature>
<dbReference type="InterPro" id="IPR035901">
    <property type="entry name" value="GIY-YIG_endonuc_sf"/>
</dbReference>
<evidence type="ECO:0000259" key="2">
    <source>
        <dbReference type="PROSITE" id="PS50164"/>
    </source>
</evidence>
<protein>
    <submittedName>
        <fullName evidence="3">GIY-YIG nuclease family protein</fullName>
    </submittedName>
</protein>
<reference evidence="3" key="1">
    <citation type="submission" date="2020-10" db="EMBL/GenBank/DDBJ databases">
        <authorList>
            <person name="Gilroy R."/>
        </authorList>
    </citation>
    <scope>NUCLEOTIDE SEQUENCE</scope>
    <source>
        <strain evidence="3">B1-16210</strain>
    </source>
</reference>
<evidence type="ECO:0000313" key="3">
    <source>
        <dbReference type="EMBL" id="MBO8407608.1"/>
    </source>
</evidence>
<dbReference type="EMBL" id="JADINE010000050">
    <property type="protein sequence ID" value="MBO8407608.1"/>
    <property type="molecule type" value="Genomic_DNA"/>
</dbReference>